<evidence type="ECO:0000256" key="1">
    <source>
        <dbReference type="SAM" id="Phobius"/>
    </source>
</evidence>
<sequence length="57" mass="6758">MALGRDLRFWVWSLYMFCWKKKKMYRGLGQFGIILVLGLGYFLELLCSNVGCEWVDC</sequence>
<reference evidence="2" key="1">
    <citation type="submission" date="2023-08" db="EMBL/GenBank/DDBJ databases">
        <title>A de novo genome assembly of Solanum verrucosum Schlechtendal, a Mexican diploid species geographically isolated from the other diploid A-genome species in potato relatives.</title>
        <authorList>
            <person name="Hosaka K."/>
        </authorList>
    </citation>
    <scope>NUCLEOTIDE SEQUENCE</scope>
    <source>
        <tissue evidence="2">Young leaves</tissue>
    </source>
</reference>
<accession>A0AAF0ZZZ2</accession>
<feature type="transmembrane region" description="Helical" evidence="1">
    <location>
        <begin position="24"/>
        <end position="43"/>
    </location>
</feature>
<protein>
    <submittedName>
        <fullName evidence="2">Uncharacterized protein</fullName>
    </submittedName>
</protein>
<dbReference type="Proteomes" id="UP001234989">
    <property type="component" value="Chromosome 12"/>
</dbReference>
<proteinExistence type="predicted"/>
<evidence type="ECO:0000313" key="3">
    <source>
        <dbReference type="Proteomes" id="UP001234989"/>
    </source>
</evidence>
<keyword evidence="1" id="KW-1133">Transmembrane helix</keyword>
<name>A0AAF0ZZZ2_SOLVR</name>
<organism evidence="2 3">
    <name type="scientific">Solanum verrucosum</name>
    <dbReference type="NCBI Taxonomy" id="315347"/>
    <lineage>
        <taxon>Eukaryota</taxon>
        <taxon>Viridiplantae</taxon>
        <taxon>Streptophyta</taxon>
        <taxon>Embryophyta</taxon>
        <taxon>Tracheophyta</taxon>
        <taxon>Spermatophyta</taxon>
        <taxon>Magnoliopsida</taxon>
        <taxon>eudicotyledons</taxon>
        <taxon>Gunneridae</taxon>
        <taxon>Pentapetalae</taxon>
        <taxon>asterids</taxon>
        <taxon>lamiids</taxon>
        <taxon>Solanales</taxon>
        <taxon>Solanaceae</taxon>
        <taxon>Solanoideae</taxon>
        <taxon>Solaneae</taxon>
        <taxon>Solanum</taxon>
    </lineage>
</organism>
<gene>
    <name evidence="2" type="ORF">MTR67_051256</name>
</gene>
<dbReference type="EMBL" id="CP133623">
    <property type="protein sequence ID" value="WMV57871.1"/>
    <property type="molecule type" value="Genomic_DNA"/>
</dbReference>
<keyword evidence="1" id="KW-0812">Transmembrane</keyword>
<dbReference type="AlphaFoldDB" id="A0AAF0ZZZ2"/>
<keyword evidence="1" id="KW-0472">Membrane</keyword>
<keyword evidence="3" id="KW-1185">Reference proteome</keyword>
<evidence type="ECO:0000313" key="2">
    <source>
        <dbReference type="EMBL" id="WMV57871.1"/>
    </source>
</evidence>